<dbReference type="Pfam" id="PF00406">
    <property type="entry name" value="ADK"/>
    <property type="match status" value="1"/>
</dbReference>
<dbReference type="PROSITE" id="PS00113">
    <property type="entry name" value="ADENYLATE_KINASE"/>
    <property type="match status" value="1"/>
</dbReference>
<gene>
    <name evidence="7" type="primary">Adk3</name>
    <name evidence="9" type="ORF">ONE63_008994</name>
</gene>
<comment type="domain">
    <text evidence="7">Consists of three domains, a large central CORE domain and two small peripheral domains, NMPbind and LID, which undergo movements during catalysis. The LID domain closes over the site of phosphoryl transfer upon GTP binding. Assembling and dissambling the active center during each catalytic cycle provides an effective means to prevent GTP hydrolysis.</text>
</comment>
<feature type="binding site" evidence="7">
    <location>
        <position position="171"/>
    </location>
    <ligand>
        <name>AMP</name>
        <dbReference type="ChEBI" id="CHEBI:456215"/>
    </ligand>
</feature>
<dbReference type="CDD" id="cd01428">
    <property type="entry name" value="ADK"/>
    <property type="match status" value="1"/>
</dbReference>
<dbReference type="GO" id="GO:0004017">
    <property type="term" value="F:AMP kinase activity"/>
    <property type="evidence" value="ECO:0007669"/>
    <property type="project" value="InterPro"/>
</dbReference>
<feature type="domain" description="Adenylate kinase active site lid" evidence="8">
    <location>
        <begin position="127"/>
        <end position="162"/>
    </location>
</feature>
<accession>A0AAV7XJ57</accession>
<dbReference type="FunFam" id="3.40.50.300:FF:000106">
    <property type="entry name" value="Adenylate kinase mitochondrial"/>
    <property type="match status" value="1"/>
</dbReference>
<keyword evidence="6 7" id="KW-0342">GTP-binding</keyword>
<keyword evidence="5 7" id="KW-0496">Mitochondrion</keyword>
<dbReference type="Pfam" id="PF05191">
    <property type="entry name" value="ADK_lid"/>
    <property type="match status" value="1"/>
</dbReference>
<dbReference type="InterPro" id="IPR033690">
    <property type="entry name" value="Adenylat_kinase_CS"/>
</dbReference>
<comment type="similarity">
    <text evidence="7">Belongs to the adenylate kinase family. AK3 subfamily.</text>
</comment>
<dbReference type="EC" id="2.7.4.10" evidence="7"/>
<organism evidence="9 10">
    <name type="scientific">Megalurothrips usitatus</name>
    <name type="common">bean blossom thrips</name>
    <dbReference type="NCBI Taxonomy" id="439358"/>
    <lineage>
        <taxon>Eukaryota</taxon>
        <taxon>Metazoa</taxon>
        <taxon>Ecdysozoa</taxon>
        <taxon>Arthropoda</taxon>
        <taxon>Hexapoda</taxon>
        <taxon>Insecta</taxon>
        <taxon>Pterygota</taxon>
        <taxon>Neoptera</taxon>
        <taxon>Paraneoptera</taxon>
        <taxon>Thysanoptera</taxon>
        <taxon>Terebrantia</taxon>
        <taxon>Thripoidea</taxon>
        <taxon>Thripidae</taxon>
        <taxon>Megalurothrips</taxon>
    </lineage>
</organism>
<dbReference type="HAMAP" id="MF_00235">
    <property type="entry name" value="Adenylate_kinase_Adk"/>
    <property type="match status" value="1"/>
</dbReference>
<evidence type="ECO:0000256" key="3">
    <source>
        <dbReference type="ARBA" id="ARBA00022741"/>
    </source>
</evidence>
<comment type="catalytic activity">
    <reaction evidence="7">
        <text>a ribonucleoside 5'-triphosphate + AMP = a ribonucleoside 5'-diphosphate + ADP</text>
        <dbReference type="Rhea" id="RHEA:13749"/>
        <dbReference type="ChEBI" id="CHEBI:57930"/>
        <dbReference type="ChEBI" id="CHEBI:61557"/>
        <dbReference type="ChEBI" id="CHEBI:456215"/>
        <dbReference type="ChEBI" id="CHEBI:456216"/>
        <dbReference type="EC" id="2.7.4.10"/>
    </reaction>
</comment>
<evidence type="ECO:0000313" key="9">
    <source>
        <dbReference type="EMBL" id="KAJ1525791.1"/>
    </source>
</evidence>
<dbReference type="GO" id="GO:0005525">
    <property type="term" value="F:GTP binding"/>
    <property type="evidence" value="ECO:0007669"/>
    <property type="project" value="UniProtKB-KW"/>
</dbReference>
<feature type="region of interest" description="LID" evidence="7">
    <location>
        <begin position="126"/>
        <end position="163"/>
    </location>
</feature>
<evidence type="ECO:0000256" key="6">
    <source>
        <dbReference type="ARBA" id="ARBA00023134"/>
    </source>
</evidence>
<feature type="binding site" evidence="7">
    <location>
        <position position="127"/>
    </location>
    <ligand>
        <name>GTP</name>
        <dbReference type="ChEBI" id="CHEBI:37565"/>
    </ligand>
</feature>
<dbReference type="AlphaFoldDB" id="A0AAV7XJ57"/>
<feature type="binding site" evidence="7">
    <location>
        <position position="42"/>
    </location>
    <ligand>
        <name>AMP</name>
        <dbReference type="ChEBI" id="CHEBI:456215"/>
    </ligand>
</feature>
<dbReference type="PANTHER" id="PTHR23359">
    <property type="entry name" value="NUCLEOTIDE KINASE"/>
    <property type="match status" value="1"/>
</dbReference>
<dbReference type="HAMAP" id="MF_03169">
    <property type="entry name" value="Adenylate_kinase_AK3"/>
    <property type="match status" value="1"/>
</dbReference>
<comment type="subcellular location">
    <subcellularLocation>
        <location evidence="1 7">Mitochondrion matrix</location>
    </subcellularLocation>
</comment>
<dbReference type="Proteomes" id="UP001075354">
    <property type="component" value="Chromosome 7"/>
</dbReference>
<dbReference type="GO" id="GO:0046899">
    <property type="term" value="F:nucleoside triphosphate adenylate kinase activity"/>
    <property type="evidence" value="ECO:0007669"/>
    <property type="project" value="UniProtKB-UniRule"/>
</dbReference>
<dbReference type="GO" id="GO:0046041">
    <property type="term" value="P:ITP metabolic process"/>
    <property type="evidence" value="ECO:0007669"/>
    <property type="project" value="UniProtKB-UniRule"/>
</dbReference>
<keyword evidence="2 7" id="KW-0808">Transferase</keyword>
<dbReference type="InterPro" id="IPR000850">
    <property type="entry name" value="Adenylat/UMP-CMP_kin"/>
</dbReference>
<feature type="binding site" evidence="7">
    <location>
        <begin position="63"/>
        <end position="65"/>
    </location>
    <ligand>
        <name>AMP</name>
        <dbReference type="ChEBI" id="CHEBI:456215"/>
    </ligand>
</feature>
<dbReference type="GO" id="GO:0006172">
    <property type="term" value="P:ADP biosynthetic process"/>
    <property type="evidence" value="ECO:0007669"/>
    <property type="project" value="UniProtKB-UniRule"/>
</dbReference>
<keyword evidence="4 7" id="KW-0418">Kinase</keyword>
<dbReference type="SUPFAM" id="SSF52540">
    <property type="entry name" value="P-loop containing nucleoside triphosphate hydrolases"/>
    <property type="match status" value="1"/>
</dbReference>
<dbReference type="InterPro" id="IPR006259">
    <property type="entry name" value="Adenyl_kin_sub"/>
</dbReference>
<dbReference type="GO" id="GO:0005759">
    <property type="term" value="C:mitochondrial matrix"/>
    <property type="evidence" value="ECO:0007669"/>
    <property type="project" value="UniProtKB-SubCell"/>
</dbReference>
<feature type="binding site" evidence="7">
    <location>
        <position position="200"/>
    </location>
    <ligand>
        <name>GTP</name>
        <dbReference type="ChEBI" id="CHEBI:37565"/>
    </ligand>
</feature>
<comment type="caution">
    <text evidence="7">Lacks conserved residue(s) required for the propagation of feature annotation.</text>
</comment>
<dbReference type="GO" id="GO:0046039">
    <property type="term" value="P:GTP metabolic process"/>
    <property type="evidence" value="ECO:0007669"/>
    <property type="project" value="UniProtKB-UniRule"/>
</dbReference>
<feature type="binding site" evidence="7">
    <location>
        <begin position="90"/>
        <end position="93"/>
    </location>
    <ligand>
        <name>AMP</name>
        <dbReference type="ChEBI" id="CHEBI:456215"/>
    </ligand>
</feature>
<name>A0AAV7XJ57_9NEOP</name>
<dbReference type="Gene3D" id="3.40.50.300">
    <property type="entry name" value="P-loop containing nucleotide triphosphate hydrolases"/>
    <property type="match status" value="1"/>
</dbReference>
<dbReference type="InterPro" id="IPR027417">
    <property type="entry name" value="P-loop_NTPase"/>
</dbReference>
<dbReference type="InterPro" id="IPR028586">
    <property type="entry name" value="AK3/Ak4_mitochondrial"/>
</dbReference>
<evidence type="ECO:0000313" key="10">
    <source>
        <dbReference type="Proteomes" id="UP001075354"/>
    </source>
</evidence>
<dbReference type="EMBL" id="JAPTSV010000007">
    <property type="protein sequence ID" value="KAJ1525791.1"/>
    <property type="molecule type" value="Genomic_DNA"/>
</dbReference>
<reference evidence="9" key="1">
    <citation type="submission" date="2022-12" db="EMBL/GenBank/DDBJ databases">
        <title>Chromosome-level genome assembly of the bean flower thrips Megalurothrips usitatus.</title>
        <authorList>
            <person name="Ma L."/>
            <person name="Liu Q."/>
            <person name="Li H."/>
            <person name="Cai W."/>
        </authorList>
    </citation>
    <scope>NUCLEOTIDE SEQUENCE</scope>
    <source>
        <strain evidence="9">Cailab_2022a</strain>
    </source>
</reference>
<evidence type="ECO:0000256" key="1">
    <source>
        <dbReference type="ARBA" id="ARBA00004305"/>
    </source>
</evidence>
<keyword evidence="10" id="KW-1185">Reference proteome</keyword>
<evidence type="ECO:0000256" key="7">
    <source>
        <dbReference type="HAMAP-Rule" id="MF_03169"/>
    </source>
</evidence>
<feature type="binding site" evidence="7">
    <location>
        <position position="160"/>
    </location>
    <ligand>
        <name>AMP</name>
        <dbReference type="ChEBI" id="CHEBI:456215"/>
    </ligand>
</feature>
<evidence type="ECO:0000256" key="4">
    <source>
        <dbReference type="ARBA" id="ARBA00022777"/>
    </source>
</evidence>
<feature type="binding site" evidence="7">
    <location>
        <begin position="136"/>
        <end position="137"/>
    </location>
    <ligand>
        <name>GTP</name>
        <dbReference type="ChEBI" id="CHEBI:37565"/>
    </ligand>
</feature>
<feature type="region of interest" description="NMPbind" evidence="7">
    <location>
        <begin position="36"/>
        <end position="65"/>
    </location>
</feature>
<feature type="binding site" evidence="7">
    <location>
        <position position="37"/>
    </location>
    <ligand>
        <name>AMP</name>
        <dbReference type="ChEBI" id="CHEBI:456215"/>
    </ligand>
</feature>
<feature type="binding site" evidence="7">
    <location>
        <position position="97"/>
    </location>
    <ligand>
        <name>AMP</name>
        <dbReference type="ChEBI" id="CHEBI:456215"/>
    </ligand>
</feature>
<dbReference type="GO" id="GO:0046033">
    <property type="term" value="P:AMP metabolic process"/>
    <property type="evidence" value="ECO:0007669"/>
    <property type="project" value="UniProtKB-UniRule"/>
</dbReference>
<evidence type="ECO:0000259" key="8">
    <source>
        <dbReference type="Pfam" id="PF05191"/>
    </source>
</evidence>
<comment type="subunit">
    <text evidence="7">Monomer.</text>
</comment>
<proteinExistence type="inferred from homology"/>
<comment type="caution">
    <text evidence="9">The sequence shown here is derived from an EMBL/GenBank/DDBJ whole genome shotgun (WGS) entry which is preliminary data.</text>
</comment>
<dbReference type="InterPro" id="IPR007862">
    <property type="entry name" value="Adenylate_kinase_lid-dom"/>
</dbReference>
<keyword evidence="3 7" id="KW-0547">Nucleotide-binding</keyword>
<evidence type="ECO:0000256" key="5">
    <source>
        <dbReference type="ARBA" id="ARBA00023128"/>
    </source>
</evidence>
<dbReference type="PRINTS" id="PR00094">
    <property type="entry name" value="ADENYLTKNASE"/>
</dbReference>
<protein>
    <recommendedName>
        <fullName evidence="7">GTP:AMP phosphotransferase, mitochondrial</fullName>
        <ecNumber evidence="7">2.7.4.10</ecNumber>
    </recommendedName>
    <alternativeName>
        <fullName evidence="7">Adenylate kinase 3</fullName>
        <shortName evidence="7">AK 3</shortName>
    </alternativeName>
</protein>
<dbReference type="GO" id="GO:0005524">
    <property type="term" value="F:ATP binding"/>
    <property type="evidence" value="ECO:0007669"/>
    <property type="project" value="InterPro"/>
</dbReference>
<dbReference type="InterPro" id="IPR036193">
    <property type="entry name" value="ADK_active_lid_dom_sf"/>
</dbReference>
<comment type="function">
    <text evidence="7">Involved in maintaining the homeostasis of cellular nucleotides by catalyzing the interconversion of nucleoside phosphates. Has GTP:AMP phosphotransferase and ITP:AMP phosphotransferase activities.</text>
</comment>
<sequence length="224" mass="25402">MAAAKLLRTVILGAPASGKGTISDKITKHFAMEHISSGDLLRWNIQNKTDFGQQVKSFMDKGELVPDEVVTKLVFSELSKMKETSWLLDGFPRTEKQAIDLMGTYPVDLAINIVVPFEVIVERVQGRWVHLPSGRVYNTGFKPPKSPGLDDITGEPLVQRKDDQPEAVMKRLEVYKSTVDPLCAYYRSRGILVDFPGRTSEQIWRALQKYLESRIQPHYNEPQK</sequence>
<dbReference type="NCBIfam" id="TIGR01351">
    <property type="entry name" value="adk"/>
    <property type="match status" value="1"/>
</dbReference>
<evidence type="ECO:0000256" key="2">
    <source>
        <dbReference type="ARBA" id="ARBA00022679"/>
    </source>
</evidence>
<dbReference type="SUPFAM" id="SSF57774">
    <property type="entry name" value="Microbial and mitochondrial ADK, insert 'zinc finger' domain"/>
    <property type="match status" value="1"/>
</dbReference>